<keyword evidence="5" id="KW-0694">RNA-binding</keyword>
<keyword evidence="2 5" id="KW-0689">Ribosomal protein</keyword>
<sequence length="180" mass="20199">MRKAKPNQKKEDTVKDLNGKFTRAKAFFLTDYKGLTHKELEDLRRRLKKVEAEYVVAKNTLIKIALEQTGKQTSGQLKDHLKESTATMFAYGDEMAAVKALSDFAKNLTLPKIKAGLFSGNIASEADFQRLATLPSRDILLATLLNGLNAPIQKFHYALSWNLVKFVTVLDNIKSKKPSN</sequence>
<dbReference type="NCBIfam" id="NF000955">
    <property type="entry name" value="PRK00099.1-1"/>
    <property type="match status" value="1"/>
</dbReference>
<dbReference type="InterPro" id="IPR001790">
    <property type="entry name" value="Ribosomal_uL10"/>
</dbReference>
<dbReference type="EMBL" id="LCDD01000002">
    <property type="protein sequence ID" value="KKS47861.1"/>
    <property type="molecule type" value="Genomic_DNA"/>
</dbReference>
<comment type="subunit">
    <text evidence="5">Part of the ribosomal stalk of the 50S ribosomal subunit. The N-terminus interacts with L11 and the large rRNA to form the base of the stalk. The C-terminus forms an elongated spine to which L12 dimers bind in a sequential fashion forming a multimeric L10(L12)X complex.</text>
</comment>
<evidence type="ECO:0000256" key="6">
    <source>
        <dbReference type="SAM" id="Coils"/>
    </source>
</evidence>
<organism evidence="7 8">
    <name type="scientific">Candidatus Gottesmanbacteria bacterium GW2011_GWA2_42_18</name>
    <dbReference type="NCBI Taxonomy" id="1618442"/>
    <lineage>
        <taxon>Bacteria</taxon>
        <taxon>Candidatus Gottesmaniibacteriota</taxon>
    </lineage>
</organism>
<comment type="caution">
    <text evidence="7">The sequence shown here is derived from an EMBL/GenBank/DDBJ whole genome shotgun (WGS) entry which is preliminary data.</text>
</comment>
<dbReference type="Gene3D" id="6.10.250.290">
    <property type="match status" value="1"/>
</dbReference>
<dbReference type="HAMAP" id="MF_00362">
    <property type="entry name" value="Ribosomal_uL10"/>
    <property type="match status" value="1"/>
</dbReference>
<keyword evidence="6" id="KW-0175">Coiled coil</keyword>
<comment type="similarity">
    <text evidence="1 5">Belongs to the universal ribosomal protein uL10 family.</text>
</comment>
<gene>
    <name evidence="5" type="primary">rplJ</name>
    <name evidence="7" type="ORF">UV09_C0002G0039</name>
</gene>
<reference evidence="7 8" key="1">
    <citation type="journal article" date="2015" name="Nature">
        <title>rRNA introns, odd ribosomes, and small enigmatic genomes across a large radiation of phyla.</title>
        <authorList>
            <person name="Brown C.T."/>
            <person name="Hug L.A."/>
            <person name="Thomas B.C."/>
            <person name="Sharon I."/>
            <person name="Castelle C.J."/>
            <person name="Singh A."/>
            <person name="Wilkins M.J."/>
            <person name="Williams K.H."/>
            <person name="Banfield J.F."/>
        </authorList>
    </citation>
    <scope>NUCLEOTIDE SEQUENCE [LARGE SCALE GENOMIC DNA]</scope>
</reference>
<proteinExistence type="inferred from homology"/>
<keyword evidence="5" id="KW-0699">rRNA-binding</keyword>
<dbReference type="InterPro" id="IPR022973">
    <property type="entry name" value="Ribosomal_uL10_bac"/>
</dbReference>
<dbReference type="CDD" id="cd05797">
    <property type="entry name" value="Ribosomal_L10"/>
    <property type="match status" value="1"/>
</dbReference>
<dbReference type="Proteomes" id="UP000034320">
    <property type="component" value="Unassembled WGS sequence"/>
</dbReference>
<accession>A0A0G1BNL9</accession>
<dbReference type="GO" id="GO:0070180">
    <property type="term" value="F:large ribosomal subunit rRNA binding"/>
    <property type="evidence" value="ECO:0007669"/>
    <property type="project" value="UniProtKB-UniRule"/>
</dbReference>
<feature type="coiled-coil region" evidence="6">
    <location>
        <begin position="33"/>
        <end position="60"/>
    </location>
</feature>
<evidence type="ECO:0000256" key="3">
    <source>
        <dbReference type="ARBA" id="ARBA00023274"/>
    </source>
</evidence>
<evidence type="ECO:0000256" key="2">
    <source>
        <dbReference type="ARBA" id="ARBA00022980"/>
    </source>
</evidence>
<evidence type="ECO:0000313" key="7">
    <source>
        <dbReference type="EMBL" id="KKS47861.1"/>
    </source>
</evidence>
<evidence type="ECO:0000256" key="5">
    <source>
        <dbReference type="HAMAP-Rule" id="MF_00362"/>
    </source>
</evidence>
<dbReference type="PANTHER" id="PTHR11560">
    <property type="entry name" value="39S RIBOSOMAL PROTEIN L10, MITOCHONDRIAL"/>
    <property type="match status" value="1"/>
</dbReference>
<keyword evidence="3 5" id="KW-0687">Ribonucleoprotein</keyword>
<dbReference type="GO" id="GO:0005840">
    <property type="term" value="C:ribosome"/>
    <property type="evidence" value="ECO:0007669"/>
    <property type="project" value="UniProtKB-KW"/>
</dbReference>
<name>A0A0G1BNL9_9BACT</name>
<dbReference type="Pfam" id="PF00466">
    <property type="entry name" value="Ribosomal_L10"/>
    <property type="match status" value="1"/>
</dbReference>
<protein>
    <recommendedName>
        <fullName evidence="4 5">Large ribosomal subunit protein uL10</fullName>
    </recommendedName>
</protein>
<evidence type="ECO:0000256" key="4">
    <source>
        <dbReference type="ARBA" id="ARBA00035202"/>
    </source>
</evidence>
<dbReference type="InterPro" id="IPR047865">
    <property type="entry name" value="Ribosomal_uL10_bac_type"/>
</dbReference>
<dbReference type="SUPFAM" id="SSF160369">
    <property type="entry name" value="Ribosomal protein L10-like"/>
    <property type="match status" value="1"/>
</dbReference>
<dbReference type="AlphaFoldDB" id="A0A0G1BNL9"/>
<dbReference type="GO" id="GO:0006412">
    <property type="term" value="P:translation"/>
    <property type="evidence" value="ECO:0007669"/>
    <property type="project" value="UniProtKB-UniRule"/>
</dbReference>
<evidence type="ECO:0000313" key="8">
    <source>
        <dbReference type="Proteomes" id="UP000034320"/>
    </source>
</evidence>
<evidence type="ECO:0000256" key="1">
    <source>
        <dbReference type="ARBA" id="ARBA00008889"/>
    </source>
</evidence>
<dbReference type="GO" id="GO:1990904">
    <property type="term" value="C:ribonucleoprotein complex"/>
    <property type="evidence" value="ECO:0007669"/>
    <property type="project" value="UniProtKB-KW"/>
</dbReference>
<dbReference type="InterPro" id="IPR043141">
    <property type="entry name" value="Ribosomal_uL10-like_sf"/>
</dbReference>
<dbReference type="Gene3D" id="3.30.70.1730">
    <property type="match status" value="1"/>
</dbReference>
<comment type="function">
    <text evidence="5">Forms part of the ribosomal stalk, playing a central role in the interaction of the ribosome with GTP-bound translation factors.</text>
</comment>